<organism evidence="3 4">
    <name type="scientific">Caenorhabditis japonica</name>
    <dbReference type="NCBI Taxonomy" id="281687"/>
    <lineage>
        <taxon>Eukaryota</taxon>
        <taxon>Metazoa</taxon>
        <taxon>Ecdysozoa</taxon>
        <taxon>Nematoda</taxon>
        <taxon>Chromadorea</taxon>
        <taxon>Rhabditida</taxon>
        <taxon>Rhabditina</taxon>
        <taxon>Rhabditomorpha</taxon>
        <taxon>Rhabditoidea</taxon>
        <taxon>Rhabditidae</taxon>
        <taxon>Peloderinae</taxon>
        <taxon>Caenorhabditis</taxon>
    </lineage>
</organism>
<evidence type="ECO:0000256" key="2">
    <source>
        <dbReference type="SAM" id="Phobius"/>
    </source>
</evidence>
<feature type="region of interest" description="Disordered" evidence="1">
    <location>
        <begin position="1"/>
        <end position="30"/>
    </location>
</feature>
<dbReference type="Proteomes" id="UP000005237">
    <property type="component" value="Unassembled WGS sequence"/>
</dbReference>
<proteinExistence type="predicted"/>
<feature type="transmembrane region" description="Helical" evidence="2">
    <location>
        <begin position="65"/>
        <end position="81"/>
    </location>
</feature>
<keyword evidence="4" id="KW-1185">Reference proteome</keyword>
<sequence length="83" mass="9308">MKAPLHGKDCPPCAKRRGRPTPNKSRSSPSLRHELYMSGFGTENVPTGPNRLFTSDDLLNHVKKCNALVVFFSVFLCIGFIRF</sequence>
<evidence type="ECO:0000313" key="4">
    <source>
        <dbReference type="Proteomes" id="UP000005237"/>
    </source>
</evidence>
<protein>
    <recommendedName>
        <fullName evidence="5">Transmembrane protein</fullName>
    </recommendedName>
</protein>
<keyword evidence="2" id="KW-0472">Membrane</keyword>
<keyword evidence="2" id="KW-1133">Transmembrane helix</keyword>
<reference evidence="4" key="1">
    <citation type="submission" date="2010-08" db="EMBL/GenBank/DDBJ databases">
        <authorList>
            <consortium name="Caenorhabditis japonica Sequencing Consortium"/>
            <person name="Wilson R.K."/>
        </authorList>
    </citation>
    <scope>NUCLEOTIDE SEQUENCE [LARGE SCALE GENOMIC DNA]</scope>
    <source>
        <strain evidence="4">DF5081</strain>
    </source>
</reference>
<evidence type="ECO:0000313" key="3">
    <source>
        <dbReference type="EnsemblMetazoa" id="CJA40560.1"/>
    </source>
</evidence>
<evidence type="ECO:0000256" key="1">
    <source>
        <dbReference type="SAM" id="MobiDB-lite"/>
    </source>
</evidence>
<reference evidence="3" key="2">
    <citation type="submission" date="2022-06" db="UniProtKB">
        <authorList>
            <consortium name="EnsemblMetazoa"/>
        </authorList>
    </citation>
    <scope>IDENTIFICATION</scope>
    <source>
        <strain evidence="3">DF5081</strain>
    </source>
</reference>
<dbReference type="AlphaFoldDB" id="A0A8R1ERF9"/>
<evidence type="ECO:0008006" key="5">
    <source>
        <dbReference type="Google" id="ProtNLM"/>
    </source>
</evidence>
<dbReference type="EnsemblMetazoa" id="CJA40560.1">
    <property type="protein sequence ID" value="CJA40560.1"/>
    <property type="gene ID" value="WBGene00216408"/>
</dbReference>
<name>A0A8R1ERF9_CAEJA</name>
<keyword evidence="2" id="KW-0812">Transmembrane</keyword>
<accession>A0A8R1ERF9</accession>